<dbReference type="InterPro" id="IPR036412">
    <property type="entry name" value="HAD-like_sf"/>
</dbReference>
<dbReference type="SFLD" id="SFLDS00003">
    <property type="entry name" value="Haloacid_Dehalogenase"/>
    <property type="match status" value="1"/>
</dbReference>
<sequence>MRGSRSIKAFFFDVDGTLTSGTLILGTEGEAYKIFHAQDGMALGLAHHMGYITGFITGRTSDIVRVRAEELKVDVLLMGVKNKVQAVAAALEKYRLCWEEVAFMGDDLNDLPLFDKVGIAGSPSNGAPENLKKAEFVSRRAGGSGAAREFIEEILKEQGRWDEAVASFYSEMQEAPARQ</sequence>
<dbReference type="PIRSF" id="PIRSF006118">
    <property type="entry name" value="KDO8-P_Ptase"/>
    <property type="match status" value="1"/>
</dbReference>
<evidence type="ECO:0000256" key="7">
    <source>
        <dbReference type="ARBA" id="ARBA00022723"/>
    </source>
</evidence>
<evidence type="ECO:0000313" key="14">
    <source>
        <dbReference type="Proteomes" id="UP000757890"/>
    </source>
</evidence>
<dbReference type="Pfam" id="PF08282">
    <property type="entry name" value="Hydrolase_3"/>
    <property type="match status" value="1"/>
</dbReference>
<comment type="cofactor">
    <cofactor evidence="2 12">
        <name>Mg(2+)</name>
        <dbReference type="ChEBI" id="CHEBI:18420"/>
    </cofactor>
</comment>
<evidence type="ECO:0000256" key="4">
    <source>
        <dbReference type="ARBA" id="ARBA00011881"/>
    </source>
</evidence>
<evidence type="ECO:0000256" key="12">
    <source>
        <dbReference type="PIRSR" id="PIRSR006118-2"/>
    </source>
</evidence>
<comment type="caution">
    <text evidence="13">The sequence shown here is derived from an EMBL/GenBank/DDBJ whole genome shotgun (WGS) entry which is preliminary data.</text>
</comment>
<feature type="binding site" evidence="12">
    <location>
        <position position="106"/>
    </location>
    <ligand>
        <name>Mg(2+)</name>
        <dbReference type="ChEBI" id="CHEBI:18420"/>
    </ligand>
</feature>
<dbReference type="GO" id="GO:0019143">
    <property type="term" value="F:3-deoxy-manno-octulosonate-8-phosphatase activity"/>
    <property type="evidence" value="ECO:0007669"/>
    <property type="project" value="UniProtKB-EC"/>
</dbReference>
<dbReference type="GO" id="GO:0009103">
    <property type="term" value="P:lipopolysaccharide biosynthetic process"/>
    <property type="evidence" value="ECO:0007669"/>
    <property type="project" value="UniProtKB-KW"/>
</dbReference>
<dbReference type="SFLD" id="SFLDG01136">
    <property type="entry name" value="C1.6:_Phosphoserine_Phosphatas"/>
    <property type="match status" value="1"/>
</dbReference>
<keyword evidence="9 12" id="KW-0460">Magnesium</keyword>
<dbReference type="Gene3D" id="3.40.50.1000">
    <property type="entry name" value="HAD superfamily/HAD-like"/>
    <property type="match status" value="1"/>
</dbReference>
<dbReference type="InterPro" id="IPR010023">
    <property type="entry name" value="KdsC_fam"/>
</dbReference>
<organism evidence="13 14">
    <name type="scientific">Dialister invisus</name>
    <dbReference type="NCBI Taxonomy" id="218538"/>
    <lineage>
        <taxon>Bacteria</taxon>
        <taxon>Bacillati</taxon>
        <taxon>Bacillota</taxon>
        <taxon>Negativicutes</taxon>
        <taxon>Veillonellales</taxon>
        <taxon>Veillonellaceae</taxon>
        <taxon>Dialister</taxon>
    </lineage>
</organism>
<keyword evidence="10" id="KW-0448">Lipopolysaccharide biosynthesis</keyword>
<feature type="binding site" evidence="12">
    <location>
        <position position="13"/>
    </location>
    <ligand>
        <name>Mg(2+)</name>
        <dbReference type="ChEBI" id="CHEBI:18420"/>
    </ligand>
</feature>
<dbReference type="PANTHER" id="PTHR21485:SF6">
    <property type="entry name" value="N-ACYLNEURAMINATE CYTIDYLYLTRANSFERASE-RELATED"/>
    <property type="match status" value="1"/>
</dbReference>
<dbReference type="GO" id="GO:0008781">
    <property type="term" value="F:N-acylneuraminate cytidylyltransferase activity"/>
    <property type="evidence" value="ECO:0007669"/>
    <property type="project" value="TreeGrafter"/>
</dbReference>
<dbReference type="SUPFAM" id="SSF56784">
    <property type="entry name" value="HAD-like"/>
    <property type="match status" value="1"/>
</dbReference>
<comment type="subunit">
    <text evidence="4">Homotetramer.</text>
</comment>
<dbReference type="InterPro" id="IPR023214">
    <property type="entry name" value="HAD_sf"/>
</dbReference>
<evidence type="ECO:0000256" key="11">
    <source>
        <dbReference type="ARBA" id="ARBA00031051"/>
    </source>
</evidence>
<evidence type="ECO:0000256" key="5">
    <source>
        <dbReference type="ARBA" id="ARBA00013066"/>
    </source>
</evidence>
<accession>A0A930B7E2</accession>
<evidence type="ECO:0000256" key="2">
    <source>
        <dbReference type="ARBA" id="ARBA00001946"/>
    </source>
</evidence>
<keyword evidence="7 12" id="KW-0479">Metal-binding</keyword>
<dbReference type="Proteomes" id="UP000757890">
    <property type="component" value="Unassembled WGS sequence"/>
</dbReference>
<dbReference type="InterPro" id="IPR050793">
    <property type="entry name" value="CMP-NeuNAc_synthase"/>
</dbReference>
<evidence type="ECO:0000256" key="1">
    <source>
        <dbReference type="ARBA" id="ARBA00000898"/>
    </source>
</evidence>
<evidence type="ECO:0000256" key="9">
    <source>
        <dbReference type="ARBA" id="ARBA00022842"/>
    </source>
</evidence>
<gene>
    <name evidence="13" type="ORF">HXL70_01960</name>
</gene>
<proteinExistence type="inferred from homology"/>
<dbReference type="GO" id="GO:0046872">
    <property type="term" value="F:metal ion binding"/>
    <property type="evidence" value="ECO:0007669"/>
    <property type="project" value="UniProtKB-KW"/>
</dbReference>
<dbReference type="FunFam" id="3.40.50.1000:FF:000029">
    <property type="entry name" value="3-deoxy-D-manno-octulosonate 8-phosphate phosphatase KdsC"/>
    <property type="match status" value="1"/>
</dbReference>
<feature type="binding site" evidence="12">
    <location>
        <position position="15"/>
    </location>
    <ligand>
        <name>substrate</name>
    </ligand>
</feature>
<evidence type="ECO:0000256" key="6">
    <source>
        <dbReference type="ARBA" id="ARBA00020092"/>
    </source>
</evidence>
<dbReference type="CDD" id="cd01630">
    <property type="entry name" value="HAD_KDO-like"/>
    <property type="match status" value="1"/>
</dbReference>
<keyword evidence="8 13" id="KW-0378">Hydrolase</keyword>
<dbReference type="PANTHER" id="PTHR21485">
    <property type="entry name" value="HAD SUPERFAMILY MEMBERS CMAS AND KDSC"/>
    <property type="match status" value="1"/>
</dbReference>
<dbReference type="SFLD" id="SFLDG01138">
    <property type="entry name" value="C1.6.2:_Deoxy-d-mannose-octulo"/>
    <property type="match status" value="1"/>
</dbReference>
<dbReference type="NCBIfam" id="TIGR01670">
    <property type="entry name" value="KdsC-phosphatas"/>
    <property type="match status" value="1"/>
</dbReference>
<evidence type="ECO:0000313" key="13">
    <source>
        <dbReference type="EMBL" id="MBF1128796.1"/>
    </source>
</evidence>
<name>A0A930B7E2_9FIRM</name>
<dbReference type="EMBL" id="JABZMK010000003">
    <property type="protein sequence ID" value="MBF1128796.1"/>
    <property type="molecule type" value="Genomic_DNA"/>
</dbReference>
<dbReference type="AlphaFoldDB" id="A0A930B7E2"/>
<evidence type="ECO:0000256" key="3">
    <source>
        <dbReference type="ARBA" id="ARBA00005893"/>
    </source>
</evidence>
<evidence type="ECO:0000256" key="10">
    <source>
        <dbReference type="ARBA" id="ARBA00022985"/>
    </source>
</evidence>
<reference evidence="13" key="1">
    <citation type="submission" date="2020-04" db="EMBL/GenBank/DDBJ databases">
        <title>Deep metagenomics examines the oral microbiome during advanced dental caries in children, revealing novel taxa and co-occurrences with host molecules.</title>
        <authorList>
            <person name="Baker J.L."/>
            <person name="Morton J.T."/>
            <person name="Dinis M."/>
            <person name="Alvarez R."/>
            <person name="Tran N.C."/>
            <person name="Knight R."/>
            <person name="Edlund A."/>
        </authorList>
    </citation>
    <scope>NUCLEOTIDE SEQUENCE</scope>
    <source>
        <strain evidence="13">JCVI_32_bin.14</strain>
    </source>
</reference>
<protein>
    <recommendedName>
        <fullName evidence="6">3-deoxy-D-manno-octulosonate 8-phosphate phosphatase KdsC</fullName>
        <ecNumber evidence="5">3.1.3.45</ecNumber>
    </recommendedName>
    <alternativeName>
        <fullName evidence="11">KDO 8-P phosphatase</fullName>
    </alternativeName>
</protein>
<dbReference type="EC" id="3.1.3.45" evidence="5"/>
<comment type="catalytic activity">
    <reaction evidence="1">
        <text>3-deoxy-alpha-D-manno-2-octulosonate-8-phosphate + H2O = 3-deoxy-alpha-D-manno-oct-2-ulosonate + phosphate</text>
        <dbReference type="Rhea" id="RHEA:11500"/>
        <dbReference type="ChEBI" id="CHEBI:15377"/>
        <dbReference type="ChEBI" id="CHEBI:43474"/>
        <dbReference type="ChEBI" id="CHEBI:85985"/>
        <dbReference type="ChEBI" id="CHEBI:85986"/>
        <dbReference type="EC" id="3.1.3.45"/>
    </reaction>
</comment>
<dbReference type="RefSeq" id="WP_273012103.1">
    <property type="nucleotide sequence ID" value="NZ_CAKVSM010000008.1"/>
</dbReference>
<evidence type="ECO:0000256" key="8">
    <source>
        <dbReference type="ARBA" id="ARBA00022801"/>
    </source>
</evidence>
<comment type="similarity">
    <text evidence="3">Belongs to the KdsC family.</text>
</comment>